<proteinExistence type="predicted"/>
<feature type="transmembrane region" description="Helical" evidence="2">
    <location>
        <begin position="73"/>
        <end position="93"/>
    </location>
</feature>
<dbReference type="RefSeq" id="WP_394299846.1">
    <property type="nucleotide sequence ID" value="NZ_JBHMQT010000006.1"/>
</dbReference>
<keyword evidence="2" id="KW-1133">Transmembrane helix</keyword>
<comment type="caution">
    <text evidence="3">The sequence shown here is derived from an EMBL/GenBank/DDBJ whole genome shotgun (WGS) entry which is preliminary data.</text>
</comment>
<keyword evidence="4" id="KW-1185">Reference proteome</keyword>
<dbReference type="InterPro" id="IPR021235">
    <property type="entry name" value="DUF2637"/>
</dbReference>
<evidence type="ECO:0000313" key="3">
    <source>
        <dbReference type="EMBL" id="MFC0861617.1"/>
    </source>
</evidence>
<feature type="transmembrane region" description="Helical" evidence="2">
    <location>
        <begin position="16"/>
        <end position="39"/>
    </location>
</feature>
<keyword evidence="2" id="KW-0472">Membrane</keyword>
<evidence type="ECO:0000256" key="2">
    <source>
        <dbReference type="SAM" id="Phobius"/>
    </source>
</evidence>
<accession>A0ABV6TZH6</accession>
<reference evidence="3 4" key="1">
    <citation type="submission" date="2024-09" db="EMBL/GenBank/DDBJ databases">
        <authorList>
            <person name="Sun Q."/>
            <person name="Mori K."/>
        </authorList>
    </citation>
    <scope>NUCLEOTIDE SEQUENCE [LARGE SCALE GENOMIC DNA]</scope>
    <source>
        <strain evidence="3 4">TBRC 1851</strain>
    </source>
</reference>
<dbReference type="Proteomes" id="UP001589870">
    <property type="component" value="Unassembled WGS sequence"/>
</dbReference>
<name>A0ABV6TZH6_9ACTN</name>
<evidence type="ECO:0000256" key="1">
    <source>
        <dbReference type="SAM" id="MobiDB-lite"/>
    </source>
</evidence>
<keyword evidence="2" id="KW-0812">Transmembrane</keyword>
<organism evidence="3 4">
    <name type="scientific">Sphaerimonospora cavernae</name>
    <dbReference type="NCBI Taxonomy" id="1740611"/>
    <lineage>
        <taxon>Bacteria</taxon>
        <taxon>Bacillati</taxon>
        <taxon>Actinomycetota</taxon>
        <taxon>Actinomycetes</taxon>
        <taxon>Streptosporangiales</taxon>
        <taxon>Streptosporangiaceae</taxon>
        <taxon>Sphaerimonospora</taxon>
    </lineage>
</organism>
<gene>
    <name evidence="3" type="ORF">ACFHYQ_04825</name>
</gene>
<evidence type="ECO:0000313" key="4">
    <source>
        <dbReference type="Proteomes" id="UP001589870"/>
    </source>
</evidence>
<dbReference type="Pfam" id="PF10935">
    <property type="entry name" value="DUF2637"/>
    <property type="match status" value="1"/>
</dbReference>
<sequence length="232" mass="24553">MSVLTAVVRWIFADRLAAVLIPLAVDGLIVVASMSILLANRHGSRGGLLAWSLLVVGSLASLGANVAVAEPSLIGRIIAAWPSLALIGSYELLMSQIRRCAEGRAESEDFPALRANPVADAEAVPGEPQGDQEEDAKLPAEHNGNGRALQREAWRWAQQNRQEDGDLPSGVAIARAFARSPRWGRLVKKAGLAGELSCCRALLAQDTLALTGDAPHQGLPCRTGACRGEDAR</sequence>
<feature type="region of interest" description="Disordered" evidence="1">
    <location>
        <begin position="116"/>
        <end position="143"/>
    </location>
</feature>
<dbReference type="EMBL" id="JBHMQT010000006">
    <property type="protein sequence ID" value="MFC0861617.1"/>
    <property type="molecule type" value="Genomic_DNA"/>
</dbReference>
<protein>
    <submittedName>
        <fullName evidence="3">DUF2637 domain-containing protein</fullName>
    </submittedName>
</protein>
<feature type="transmembrane region" description="Helical" evidence="2">
    <location>
        <begin position="48"/>
        <end position="67"/>
    </location>
</feature>